<dbReference type="InterPro" id="IPR006311">
    <property type="entry name" value="TAT_signal"/>
</dbReference>
<evidence type="ECO:0000256" key="5">
    <source>
        <dbReference type="SAM" id="SignalP"/>
    </source>
</evidence>
<dbReference type="InterPro" id="IPR002641">
    <property type="entry name" value="PNPLA_dom"/>
</dbReference>
<protein>
    <submittedName>
        <fullName evidence="7">Patatin-like phospholipase</fullName>
    </submittedName>
</protein>
<evidence type="ECO:0000256" key="1">
    <source>
        <dbReference type="ARBA" id="ARBA00022801"/>
    </source>
</evidence>
<evidence type="ECO:0000313" key="7">
    <source>
        <dbReference type="EMBL" id="SNT74034.1"/>
    </source>
</evidence>
<feature type="short sequence motif" description="GXSXG" evidence="4">
    <location>
        <begin position="108"/>
        <end position="112"/>
    </location>
</feature>
<dbReference type="PROSITE" id="PS51318">
    <property type="entry name" value="TAT"/>
    <property type="match status" value="1"/>
</dbReference>
<keyword evidence="8" id="KW-1185">Reference proteome</keyword>
<evidence type="ECO:0000313" key="8">
    <source>
        <dbReference type="Proteomes" id="UP000198307"/>
    </source>
</evidence>
<evidence type="ECO:0000256" key="4">
    <source>
        <dbReference type="PROSITE-ProRule" id="PRU01161"/>
    </source>
</evidence>
<dbReference type="GO" id="GO:0016787">
    <property type="term" value="F:hydrolase activity"/>
    <property type="evidence" value="ECO:0007669"/>
    <property type="project" value="UniProtKB-UniRule"/>
</dbReference>
<dbReference type="EMBL" id="FZQB01000006">
    <property type="protein sequence ID" value="SNT74034.1"/>
    <property type="molecule type" value="Genomic_DNA"/>
</dbReference>
<feature type="active site" description="Proton acceptor" evidence="4">
    <location>
        <position position="250"/>
    </location>
</feature>
<evidence type="ECO:0000256" key="3">
    <source>
        <dbReference type="ARBA" id="ARBA00023098"/>
    </source>
</evidence>
<dbReference type="PANTHER" id="PTHR14226:SF74">
    <property type="entry name" value="BLR4684 PROTEIN"/>
    <property type="match status" value="1"/>
</dbReference>
<proteinExistence type="predicted"/>
<dbReference type="RefSeq" id="WP_179217716.1">
    <property type="nucleotide sequence ID" value="NZ_CP067130.1"/>
</dbReference>
<dbReference type="Pfam" id="PF01734">
    <property type="entry name" value="Patatin"/>
    <property type="match status" value="1"/>
</dbReference>
<dbReference type="Proteomes" id="UP000198307">
    <property type="component" value="Unassembled WGS sequence"/>
</dbReference>
<dbReference type="AlphaFoldDB" id="A0A239PUQ2"/>
<feature type="domain" description="PNPLA" evidence="6">
    <location>
        <begin position="75"/>
        <end position="266"/>
    </location>
</feature>
<keyword evidence="2 4" id="KW-0442">Lipid degradation</keyword>
<feature type="short sequence motif" description="DGA/G" evidence="4">
    <location>
        <begin position="250"/>
        <end position="252"/>
    </location>
</feature>
<accession>A0A239PUQ2</accession>
<keyword evidence="1 4" id="KW-0378">Hydrolase</keyword>
<sequence>MTAVPGKPIRRRAMLAGLAVASFAACAQPATTPAFAVQPGAADPLVRFRLTSDADAAQWARHLDLAVLQHDPQLLALSGGAEDGAFGAGALCGWSEHGDRPRFDIVTGVSSGALIAPFAFLGASHDPVLSAMFNTIDARDIMRFNGTTLLKNGALYDTTPLVRMIKAYTPPALIERIAARHRAGARLFVVTSHLETSQAVIWNMGEIAQAGWHNLFRAVIRASSALPGMFPAVTLKVGRGKAAQEETHVDGGVHMQFLAAPDAAFDLPPRKGSGGHAYLLINNTLQPARQRAAHSALGIAQQALTTMVRASAASSVNAARMLARRQRLGFSVASVAPDPDIVYDPDDRFSSSYMRALFKQGHDRALQDRLWAA</sequence>
<evidence type="ECO:0000256" key="2">
    <source>
        <dbReference type="ARBA" id="ARBA00022963"/>
    </source>
</evidence>
<dbReference type="Gene3D" id="3.40.1090.10">
    <property type="entry name" value="Cytosolic phospholipase A2 catalytic domain"/>
    <property type="match status" value="2"/>
</dbReference>
<comment type="caution">
    <text evidence="4">Lacks conserved residue(s) required for the propagation of feature annotation.</text>
</comment>
<feature type="signal peptide" evidence="5">
    <location>
        <begin position="1"/>
        <end position="27"/>
    </location>
</feature>
<name>A0A239PUQ2_9RHOB</name>
<dbReference type="PROSITE" id="PS51635">
    <property type="entry name" value="PNPLA"/>
    <property type="match status" value="1"/>
</dbReference>
<organism evidence="7 8">
    <name type="scientific">Paracoccus seriniphilus</name>
    <dbReference type="NCBI Taxonomy" id="184748"/>
    <lineage>
        <taxon>Bacteria</taxon>
        <taxon>Pseudomonadati</taxon>
        <taxon>Pseudomonadota</taxon>
        <taxon>Alphaproteobacteria</taxon>
        <taxon>Rhodobacterales</taxon>
        <taxon>Paracoccaceae</taxon>
        <taxon>Paracoccus</taxon>
    </lineage>
</organism>
<feature type="active site" description="Nucleophile" evidence="4">
    <location>
        <position position="110"/>
    </location>
</feature>
<dbReference type="GO" id="GO:0016042">
    <property type="term" value="P:lipid catabolic process"/>
    <property type="evidence" value="ECO:0007669"/>
    <property type="project" value="UniProtKB-UniRule"/>
</dbReference>
<evidence type="ECO:0000259" key="6">
    <source>
        <dbReference type="PROSITE" id="PS51635"/>
    </source>
</evidence>
<reference evidence="7 8" key="1">
    <citation type="submission" date="2017-07" db="EMBL/GenBank/DDBJ databases">
        <authorList>
            <person name="Sun Z.S."/>
            <person name="Albrecht U."/>
            <person name="Echele G."/>
            <person name="Lee C.C."/>
        </authorList>
    </citation>
    <scope>NUCLEOTIDE SEQUENCE [LARGE SCALE GENOMIC DNA]</scope>
    <source>
        <strain evidence="7 8">DSM 14827</strain>
    </source>
</reference>
<gene>
    <name evidence="7" type="ORF">SAMN05444959_106215</name>
</gene>
<feature type="chain" id="PRO_5012783022" evidence="5">
    <location>
        <begin position="28"/>
        <end position="373"/>
    </location>
</feature>
<dbReference type="SUPFAM" id="SSF52151">
    <property type="entry name" value="FabD/lysophospholipase-like"/>
    <property type="match status" value="1"/>
</dbReference>
<dbReference type="InterPro" id="IPR050301">
    <property type="entry name" value="NTE"/>
</dbReference>
<dbReference type="PANTHER" id="PTHR14226">
    <property type="entry name" value="NEUROPATHY TARGET ESTERASE/SWISS CHEESE D.MELANOGASTER"/>
    <property type="match status" value="1"/>
</dbReference>
<dbReference type="PROSITE" id="PS51257">
    <property type="entry name" value="PROKAR_LIPOPROTEIN"/>
    <property type="match status" value="1"/>
</dbReference>
<keyword evidence="3 4" id="KW-0443">Lipid metabolism</keyword>
<dbReference type="InterPro" id="IPR016035">
    <property type="entry name" value="Acyl_Trfase/lysoPLipase"/>
</dbReference>
<keyword evidence="5" id="KW-0732">Signal</keyword>